<sequence>MALNTAITLALDCWFGWNYPELSNRFPCSKRGHGGTYFSEYNSKITSSSIRCEMGTNFVFMGDSSPPHRATIVDECLEEEDTSVWIGQFSPSI</sequence>
<protein>
    <submittedName>
        <fullName evidence="1">Uncharacterized protein</fullName>
    </submittedName>
</protein>
<dbReference type="Proteomes" id="UP000499080">
    <property type="component" value="Unassembled WGS sequence"/>
</dbReference>
<accession>A0A4Y2EQZ6</accession>
<evidence type="ECO:0000313" key="2">
    <source>
        <dbReference type="Proteomes" id="UP000499080"/>
    </source>
</evidence>
<comment type="caution">
    <text evidence="1">The sequence shown here is derived from an EMBL/GenBank/DDBJ whole genome shotgun (WGS) entry which is preliminary data.</text>
</comment>
<dbReference type="EMBL" id="BGPR01000679">
    <property type="protein sequence ID" value="GBM31261.1"/>
    <property type="molecule type" value="Genomic_DNA"/>
</dbReference>
<reference evidence="1 2" key="1">
    <citation type="journal article" date="2019" name="Sci. Rep.">
        <title>Orb-weaving spider Araneus ventricosus genome elucidates the spidroin gene catalogue.</title>
        <authorList>
            <person name="Kono N."/>
            <person name="Nakamura H."/>
            <person name="Ohtoshi R."/>
            <person name="Moran D.A.P."/>
            <person name="Shinohara A."/>
            <person name="Yoshida Y."/>
            <person name="Fujiwara M."/>
            <person name="Mori M."/>
            <person name="Tomita M."/>
            <person name="Arakawa K."/>
        </authorList>
    </citation>
    <scope>NUCLEOTIDE SEQUENCE [LARGE SCALE GENOMIC DNA]</scope>
</reference>
<evidence type="ECO:0000313" key="1">
    <source>
        <dbReference type="EMBL" id="GBM31261.1"/>
    </source>
</evidence>
<gene>
    <name evidence="1" type="ORF">AVEN_223457_1</name>
</gene>
<keyword evidence="2" id="KW-1185">Reference proteome</keyword>
<organism evidence="1 2">
    <name type="scientific">Araneus ventricosus</name>
    <name type="common">Orbweaver spider</name>
    <name type="synonym">Epeira ventricosa</name>
    <dbReference type="NCBI Taxonomy" id="182803"/>
    <lineage>
        <taxon>Eukaryota</taxon>
        <taxon>Metazoa</taxon>
        <taxon>Ecdysozoa</taxon>
        <taxon>Arthropoda</taxon>
        <taxon>Chelicerata</taxon>
        <taxon>Arachnida</taxon>
        <taxon>Araneae</taxon>
        <taxon>Araneomorphae</taxon>
        <taxon>Entelegynae</taxon>
        <taxon>Araneoidea</taxon>
        <taxon>Araneidae</taxon>
        <taxon>Araneus</taxon>
    </lineage>
</organism>
<name>A0A4Y2EQZ6_ARAVE</name>
<proteinExistence type="predicted"/>
<dbReference type="AlphaFoldDB" id="A0A4Y2EQZ6"/>